<keyword evidence="6" id="KW-0547">Nucleotide-binding</keyword>
<protein>
    <submittedName>
        <fullName evidence="14">Uncharacterized protein</fullName>
    </submittedName>
</protein>
<evidence type="ECO:0000313" key="13">
    <source>
        <dbReference type="Proteomes" id="UP000887540"/>
    </source>
</evidence>
<dbReference type="WBParaSite" id="ACRNAN_Path_458.g1745.t1">
    <property type="protein sequence ID" value="ACRNAN_Path_458.g1745.t1"/>
    <property type="gene ID" value="ACRNAN_Path_458.g1745"/>
</dbReference>
<comment type="similarity">
    <text evidence="2">Belongs to the ABC transporter superfamily. ABCC family. Conjugate transporter (TC 3.A.1.208) subfamily.</text>
</comment>
<dbReference type="GO" id="GO:0005524">
    <property type="term" value="F:ATP binding"/>
    <property type="evidence" value="ECO:0007669"/>
    <property type="project" value="UniProtKB-KW"/>
</dbReference>
<dbReference type="PANTHER" id="PTHR24223:SF415">
    <property type="entry name" value="FI20190P1"/>
    <property type="match status" value="1"/>
</dbReference>
<evidence type="ECO:0000256" key="3">
    <source>
        <dbReference type="ARBA" id="ARBA00022448"/>
    </source>
</evidence>
<dbReference type="SUPFAM" id="SSF90123">
    <property type="entry name" value="ABC transporter transmembrane region"/>
    <property type="match status" value="1"/>
</dbReference>
<dbReference type="PROSITE" id="PS50893">
    <property type="entry name" value="ABC_TRANSPORTER_2"/>
    <property type="match status" value="1"/>
</dbReference>
<proteinExistence type="inferred from homology"/>
<dbReference type="GO" id="GO:0012505">
    <property type="term" value="C:endomembrane system"/>
    <property type="evidence" value="ECO:0007669"/>
    <property type="project" value="UniProtKB-SubCell"/>
</dbReference>
<dbReference type="InterPro" id="IPR036640">
    <property type="entry name" value="ABC1_TM_sf"/>
</dbReference>
<dbReference type="Gene3D" id="3.40.50.300">
    <property type="entry name" value="P-loop containing nucleotide triphosphate hydrolases"/>
    <property type="match status" value="1"/>
</dbReference>
<evidence type="ECO:0000256" key="1">
    <source>
        <dbReference type="ARBA" id="ARBA00004127"/>
    </source>
</evidence>
<dbReference type="CDD" id="cd03244">
    <property type="entry name" value="ABCC_MRP_domain2"/>
    <property type="match status" value="1"/>
</dbReference>
<dbReference type="Pfam" id="PF00664">
    <property type="entry name" value="ABC_membrane"/>
    <property type="match status" value="1"/>
</dbReference>
<keyword evidence="4 10" id="KW-0812">Transmembrane</keyword>
<evidence type="ECO:0000259" key="11">
    <source>
        <dbReference type="PROSITE" id="PS50893"/>
    </source>
</evidence>
<keyword evidence="5" id="KW-0677">Repeat</keyword>
<evidence type="ECO:0000313" key="14">
    <source>
        <dbReference type="WBParaSite" id="ACRNAN_Path_458.g1745.t1"/>
    </source>
</evidence>
<dbReference type="AlphaFoldDB" id="A0A914C706"/>
<dbReference type="InterPro" id="IPR050173">
    <property type="entry name" value="ABC_transporter_C-like"/>
</dbReference>
<evidence type="ECO:0000256" key="10">
    <source>
        <dbReference type="SAM" id="Phobius"/>
    </source>
</evidence>
<dbReference type="Proteomes" id="UP000887540">
    <property type="component" value="Unplaced"/>
</dbReference>
<evidence type="ECO:0000256" key="6">
    <source>
        <dbReference type="ARBA" id="ARBA00022741"/>
    </source>
</evidence>
<dbReference type="PANTHER" id="PTHR24223">
    <property type="entry name" value="ATP-BINDING CASSETTE SUB-FAMILY C"/>
    <property type="match status" value="1"/>
</dbReference>
<keyword evidence="8 10" id="KW-1133">Transmembrane helix</keyword>
<organism evidence="13 14">
    <name type="scientific">Acrobeloides nanus</name>
    <dbReference type="NCBI Taxonomy" id="290746"/>
    <lineage>
        <taxon>Eukaryota</taxon>
        <taxon>Metazoa</taxon>
        <taxon>Ecdysozoa</taxon>
        <taxon>Nematoda</taxon>
        <taxon>Chromadorea</taxon>
        <taxon>Rhabditida</taxon>
        <taxon>Tylenchina</taxon>
        <taxon>Cephalobomorpha</taxon>
        <taxon>Cephaloboidea</taxon>
        <taxon>Cephalobidae</taxon>
        <taxon>Acrobeloides</taxon>
    </lineage>
</organism>
<dbReference type="InterPro" id="IPR003439">
    <property type="entry name" value="ABC_transporter-like_ATP-bd"/>
</dbReference>
<evidence type="ECO:0000256" key="7">
    <source>
        <dbReference type="ARBA" id="ARBA00022840"/>
    </source>
</evidence>
<evidence type="ECO:0000256" key="2">
    <source>
        <dbReference type="ARBA" id="ARBA00009726"/>
    </source>
</evidence>
<feature type="transmembrane region" description="Helical" evidence="10">
    <location>
        <begin position="19"/>
        <end position="39"/>
    </location>
</feature>
<evidence type="ECO:0000256" key="4">
    <source>
        <dbReference type="ARBA" id="ARBA00022692"/>
    </source>
</evidence>
<keyword evidence="9 10" id="KW-0472">Membrane</keyword>
<evidence type="ECO:0000256" key="8">
    <source>
        <dbReference type="ARBA" id="ARBA00022989"/>
    </source>
</evidence>
<dbReference type="InterPro" id="IPR027417">
    <property type="entry name" value="P-loop_NTPase"/>
</dbReference>
<reference evidence="14" key="1">
    <citation type="submission" date="2022-11" db="UniProtKB">
        <authorList>
            <consortium name="WormBaseParasite"/>
        </authorList>
    </citation>
    <scope>IDENTIFICATION</scope>
</reference>
<dbReference type="InterPro" id="IPR011527">
    <property type="entry name" value="ABC1_TM_dom"/>
</dbReference>
<dbReference type="InterPro" id="IPR003593">
    <property type="entry name" value="AAA+_ATPase"/>
</dbReference>
<evidence type="ECO:0000256" key="5">
    <source>
        <dbReference type="ARBA" id="ARBA00022737"/>
    </source>
</evidence>
<dbReference type="FunFam" id="3.40.50.300:FF:000074">
    <property type="entry name" value="Multidrug resistance-associated protein 5 isoform 1"/>
    <property type="match status" value="1"/>
</dbReference>
<feature type="domain" description="ABC transmembrane type-1" evidence="12">
    <location>
        <begin position="1"/>
        <end position="164"/>
    </location>
</feature>
<dbReference type="GO" id="GO:0016020">
    <property type="term" value="C:membrane"/>
    <property type="evidence" value="ECO:0007669"/>
    <property type="project" value="InterPro"/>
</dbReference>
<comment type="subcellular location">
    <subcellularLocation>
        <location evidence="1">Endomembrane system</location>
        <topology evidence="1">Multi-pass membrane protein</topology>
    </subcellularLocation>
</comment>
<name>A0A914C706_9BILA</name>
<evidence type="ECO:0000259" key="12">
    <source>
        <dbReference type="PROSITE" id="PS50929"/>
    </source>
</evidence>
<dbReference type="InterPro" id="IPR017871">
    <property type="entry name" value="ABC_transporter-like_CS"/>
</dbReference>
<accession>A0A914C706</accession>
<dbReference type="GO" id="GO:0140359">
    <property type="term" value="F:ABC-type transporter activity"/>
    <property type="evidence" value="ECO:0007669"/>
    <property type="project" value="InterPro"/>
</dbReference>
<sequence length="443" mass="49846">MCIVAISSTILMISITNSIFIAVVIPLAGIYIYSLRYYVPTSRQLKRLESTHRSPIYSHFGETIQGASTIRAFGKTDDFINMFHKQVDAFVRIRYMSILANRWLTVRLEFIGSFVVLFAALFGVLSHEWGWVSSAGLIGLSVSYALNITNSLNMFTRQLGDLETNIVAVERIKEYADIPSEAPWHIPGVAIPKDWPKYGRVKLETYATRYRSGLELVIKNISVVIQPSERVGIVGRTGAGKSSLTLALFRIIEAAEGKIVIDGLEIDQIGLHDLRSNLTIIPQDPVLFSGTLRFNMDPFHRYKDDEIWLALELAHLKEFTRSLPNGLNHVISEGGDNISVGQRQLVCLARALLRRSRILILDEATAAVDVATDSLIQETIRQEFQTSTVITIAHRLNTILDYERIMVLDQGEIKEFDTPQNLLSDQNSIFSKMVQDSKIHKSH</sequence>
<dbReference type="Pfam" id="PF00005">
    <property type="entry name" value="ABC_tran"/>
    <property type="match status" value="1"/>
</dbReference>
<dbReference type="SUPFAM" id="SSF52540">
    <property type="entry name" value="P-loop containing nucleoside triphosphate hydrolases"/>
    <property type="match status" value="1"/>
</dbReference>
<dbReference type="PROSITE" id="PS00211">
    <property type="entry name" value="ABC_TRANSPORTER_1"/>
    <property type="match status" value="1"/>
</dbReference>
<dbReference type="GO" id="GO:0016887">
    <property type="term" value="F:ATP hydrolysis activity"/>
    <property type="evidence" value="ECO:0007669"/>
    <property type="project" value="InterPro"/>
</dbReference>
<keyword evidence="3" id="KW-0813">Transport</keyword>
<keyword evidence="7" id="KW-0067">ATP-binding</keyword>
<dbReference type="Gene3D" id="1.20.1560.10">
    <property type="entry name" value="ABC transporter type 1, transmembrane domain"/>
    <property type="match status" value="1"/>
</dbReference>
<dbReference type="SMART" id="SM00382">
    <property type="entry name" value="AAA"/>
    <property type="match status" value="1"/>
</dbReference>
<feature type="domain" description="ABC transporter" evidence="11">
    <location>
        <begin position="201"/>
        <end position="435"/>
    </location>
</feature>
<keyword evidence="13" id="KW-1185">Reference proteome</keyword>
<evidence type="ECO:0000256" key="9">
    <source>
        <dbReference type="ARBA" id="ARBA00023136"/>
    </source>
</evidence>
<feature type="transmembrane region" description="Helical" evidence="10">
    <location>
        <begin position="131"/>
        <end position="149"/>
    </location>
</feature>
<dbReference type="PROSITE" id="PS50929">
    <property type="entry name" value="ABC_TM1F"/>
    <property type="match status" value="1"/>
</dbReference>
<feature type="transmembrane region" description="Helical" evidence="10">
    <location>
        <begin position="104"/>
        <end position="125"/>
    </location>
</feature>